<name>K1SX98_9ZZZZ</name>
<dbReference type="InterPro" id="IPR032675">
    <property type="entry name" value="LRR_dom_sf"/>
</dbReference>
<gene>
    <name evidence="1" type="ORF">LEA_10426</name>
</gene>
<organism evidence="1">
    <name type="scientific">human gut metagenome</name>
    <dbReference type="NCBI Taxonomy" id="408170"/>
    <lineage>
        <taxon>unclassified sequences</taxon>
        <taxon>metagenomes</taxon>
        <taxon>organismal metagenomes</taxon>
    </lineage>
</organism>
<dbReference type="AlphaFoldDB" id="K1SX98"/>
<evidence type="ECO:0000313" key="1">
    <source>
        <dbReference type="EMBL" id="EKC65252.1"/>
    </source>
</evidence>
<protein>
    <recommendedName>
        <fullName evidence="2">Leucine-rich repeat domain-containing protein</fullName>
    </recommendedName>
</protein>
<dbReference type="EMBL" id="AJWY01007009">
    <property type="protein sequence ID" value="EKC65252.1"/>
    <property type="molecule type" value="Genomic_DNA"/>
</dbReference>
<sequence length="272" mass="29588">MGCATLTKIFAGTLDVEAINIEKESYTIIETSTIVDAIKDNAFREFLIETYGSNGGITQEEADRVTDLELNADNAAEVKSLAGIEYFRNLKTLKVSGLESLDDTNLAVGNINLTSVDISLVKGLTAIDCNGLQSLTTFSLVVTGAAGTEVGPKRVELDKCPKIESVTVKDCRAIVAVTVTGCTELTSLNLSGSYLEKWESEPNSGKWIYPSINIYTNTKLTDPANFIPAANLVDIWATSAQIEAFQKYFETNYKWTGTWHSNDEMPSASVVR</sequence>
<reference evidence="1" key="1">
    <citation type="journal article" date="2013" name="Environ. Microbiol.">
        <title>Microbiota from the distal guts of lean and obese adolescents exhibit partial functional redundancy besides clear differences in community structure.</title>
        <authorList>
            <person name="Ferrer M."/>
            <person name="Ruiz A."/>
            <person name="Lanza F."/>
            <person name="Haange S.B."/>
            <person name="Oberbach A."/>
            <person name="Till H."/>
            <person name="Bargiela R."/>
            <person name="Campoy C."/>
            <person name="Segura M.T."/>
            <person name="Richter M."/>
            <person name="von Bergen M."/>
            <person name="Seifert J."/>
            <person name="Suarez A."/>
        </authorList>
    </citation>
    <scope>NUCLEOTIDE SEQUENCE</scope>
</reference>
<proteinExistence type="predicted"/>
<accession>K1SX98</accession>
<dbReference type="SUPFAM" id="SSF52058">
    <property type="entry name" value="L domain-like"/>
    <property type="match status" value="1"/>
</dbReference>
<dbReference type="Gene3D" id="3.80.10.10">
    <property type="entry name" value="Ribonuclease Inhibitor"/>
    <property type="match status" value="1"/>
</dbReference>
<evidence type="ECO:0008006" key="2">
    <source>
        <dbReference type="Google" id="ProtNLM"/>
    </source>
</evidence>
<comment type="caution">
    <text evidence="1">The sequence shown here is derived from an EMBL/GenBank/DDBJ whole genome shotgun (WGS) entry which is preliminary data.</text>
</comment>